<feature type="chain" id="PRO_5031177507" evidence="5">
    <location>
        <begin position="31"/>
        <end position="629"/>
    </location>
</feature>
<proteinExistence type="inferred from homology"/>
<evidence type="ECO:0000256" key="3">
    <source>
        <dbReference type="ARBA" id="ARBA00022448"/>
    </source>
</evidence>
<comment type="similarity">
    <text evidence="2">Belongs to the bacterial solute-binding protein 5 family.</text>
</comment>
<evidence type="ECO:0000313" key="8">
    <source>
        <dbReference type="Proteomes" id="UP000520767"/>
    </source>
</evidence>
<dbReference type="Proteomes" id="UP000520767">
    <property type="component" value="Unassembled WGS sequence"/>
</dbReference>
<evidence type="ECO:0000256" key="4">
    <source>
        <dbReference type="ARBA" id="ARBA00022729"/>
    </source>
</evidence>
<sequence>MTQFRKRTKGVTAAVAAAALVAACTGGSDAPVAIGPSGEIGSVPPAAAGPQYTGTITWAMQPGATPNWILPIDTQASFSLANVHGFQWLMWRPLYWNQNGTVPEVVPSMSLAESPVWSNGGKTVSITMKSNYKWSDGRPITSKDLLFDIELIKAALKEAPSNWPAYVPGGFPDDLVSTSTPDDATLILNLAEPVNPSWFQQNILSYGGPVNPLPSHVWAKATADGPILDFTNPDNARKIYNFLVEQTKSLDTYATNPLWQVVNGPYRLSAFNSVTGAFTMVPNPSYGGPRVERMSNFEGVSFTSSTAELNALKAGHVDVGYIDLNAVPQIPAIERAGYHVYGMPNFGSNFMAFNYRNTTGHFDKIVSQLYFRQVLAHLTNQKGYIKAFMHGAGHESYGPVPAYPRSPYVPDDATVNPYPFSISEATRILRAHGWTVNPGGTTVCSRPGSGPDECGAGIPAGTPLAFNLIYASSPPLLGEESAALASDAKQAGIDIALESSSLSYMINHYSNSGSPGDINRWAMQYFGSQSNNPYPTQYGFLNTGGSFQIGDYSNPTADRLIEASVTSSDPQAVKDEASFLSKDVPVLWLPNHDSIRAWKTTVSGDPASFENLTQYYVTPEFWYFTTPQN</sequence>
<dbReference type="PANTHER" id="PTHR30290">
    <property type="entry name" value="PERIPLASMIC BINDING COMPONENT OF ABC TRANSPORTER"/>
    <property type="match status" value="1"/>
</dbReference>
<protein>
    <submittedName>
        <fullName evidence="7">Peptide/nickel transport system substrate-binding protein</fullName>
    </submittedName>
</protein>
<dbReference type="Gene3D" id="3.10.105.10">
    <property type="entry name" value="Dipeptide-binding Protein, Domain 3"/>
    <property type="match status" value="1"/>
</dbReference>
<dbReference type="InterPro" id="IPR000914">
    <property type="entry name" value="SBP_5_dom"/>
</dbReference>
<dbReference type="SUPFAM" id="SSF53850">
    <property type="entry name" value="Periplasmic binding protein-like II"/>
    <property type="match status" value="1"/>
</dbReference>
<accession>A0A7W7VIH7</accession>
<dbReference type="Pfam" id="PF00496">
    <property type="entry name" value="SBP_bac_5"/>
    <property type="match status" value="1"/>
</dbReference>
<keyword evidence="8" id="KW-1185">Reference proteome</keyword>
<evidence type="ECO:0000259" key="6">
    <source>
        <dbReference type="Pfam" id="PF00496"/>
    </source>
</evidence>
<organism evidence="7 8">
    <name type="scientific">Actinophytocola algeriensis</name>
    <dbReference type="NCBI Taxonomy" id="1768010"/>
    <lineage>
        <taxon>Bacteria</taxon>
        <taxon>Bacillati</taxon>
        <taxon>Actinomycetota</taxon>
        <taxon>Actinomycetes</taxon>
        <taxon>Pseudonocardiales</taxon>
        <taxon>Pseudonocardiaceae</taxon>
    </lineage>
</organism>
<feature type="domain" description="Solute-binding protein family 5" evidence="6">
    <location>
        <begin position="109"/>
        <end position="541"/>
    </location>
</feature>
<dbReference type="PANTHER" id="PTHR30290:SF10">
    <property type="entry name" value="PERIPLASMIC OLIGOPEPTIDE-BINDING PROTEIN-RELATED"/>
    <property type="match status" value="1"/>
</dbReference>
<dbReference type="EMBL" id="JACHJQ010000010">
    <property type="protein sequence ID" value="MBB4911577.1"/>
    <property type="molecule type" value="Genomic_DNA"/>
</dbReference>
<dbReference type="Gene3D" id="3.40.190.10">
    <property type="entry name" value="Periplasmic binding protein-like II"/>
    <property type="match status" value="1"/>
</dbReference>
<dbReference type="AlphaFoldDB" id="A0A7W7VIH7"/>
<comment type="caution">
    <text evidence="7">The sequence shown here is derived from an EMBL/GenBank/DDBJ whole genome shotgun (WGS) entry which is preliminary data.</text>
</comment>
<feature type="signal peptide" evidence="5">
    <location>
        <begin position="1"/>
        <end position="30"/>
    </location>
</feature>
<comment type="subcellular location">
    <subcellularLocation>
        <location evidence="1">Cell envelope</location>
    </subcellularLocation>
</comment>
<evidence type="ECO:0000313" key="7">
    <source>
        <dbReference type="EMBL" id="MBB4911577.1"/>
    </source>
</evidence>
<dbReference type="RefSeq" id="WP_184815591.1">
    <property type="nucleotide sequence ID" value="NZ_JACHJQ010000010.1"/>
</dbReference>
<dbReference type="GO" id="GO:1904680">
    <property type="term" value="F:peptide transmembrane transporter activity"/>
    <property type="evidence" value="ECO:0007669"/>
    <property type="project" value="TreeGrafter"/>
</dbReference>
<dbReference type="InterPro" id="IPR039424">
    <property type="entry name" value="SBP_5"/>
</dbReference>
<name>A0A7W7VIH7_9PSEU</name>
<evidence type="ECO:0000256" key="2">
    <source>
        <dbReference type="ARBA" id="ARBA00005695"/>
    </source>
</evidence>
<evidence type="ECO:0000256" key="1">
    <source>
        <dbReference type="ARBA" id="ARBA00004196"/>
    </source>
</evidence>
<dbReference type="GO" id="GO:0015833">
    <property type="term" value="P:peptide transport"/>
    <property type="evidence" value="ECO:0007669"/>
    <property type="project" value="TreeGrafter"/>
</dbReference>
<evidence type="ECO:0000256" key="5">
    <source>
        <dbReference type="SAM" id="SignalP"/>
    </source>
</evidence>
<dbReference type="GO" id="GO:0030313">
    <property type="term" value="C:cell envelope"/>
    <property type="evidence" value="ECO:0007669"/>
    <property type="project" value="UniProtKB-SubCell"/>
</dbReference>
<keyword evidence="3" id="KW-0813">Transport</keyword>
<reference evidence="7 8" key="1">
    <citation type="submission" date="2020-08" db="EMBL/GenBank/DDBJ databases">
        <title>Genomic Encyclopedia of Type Strains, Phase III (KMG-III): the genomes of soil and plant-associated and newly described type strains.</title>
        <authorList>
            <person name="Whitman W."/>
        </authorList>
    </citation>
    <scope>NUCLEOTIDE SEQUENCE [LARGE SCALE GENOMIC DNA]</scope>
    <source>
        <strain evidence="7 8">CECT 8960</strain>
    </source>
</reference>
<dbReference type="PROSITE" id="PS51257">
    <property type="entry name" value="PROKAR_LIPOPROTEIN"/>
    <property type="match status" value="1"/>
</dbReference>
<keyword evidence="4 5" id="KW-0732">Signal</keyword>
<gene>
    <name evidence="7" type="ORF">FHR82_007847</name>
</gene>